<feature type="transmembrane region" description="Helical" evidence="1">
    <location>
        <begin position="42"/>
        <end position="61"/>
    </location>
</feature>
<keyword evidence="1" id="KW-1133">Transmembrane helix</keyword>
<organism evidence="2 3">
    <name type="scientific">Polynucleobacter tropicus</name>
    <dbReference type="NCBI Taxonomy" id="1743174"/>
    <lineage>
        <taxon>Bacteria</taxon>
        <taxon>Pseudomonadati</taxon>
        <taxon>Pseudomonadota</taxon>
        <taxon>Betaproteobacteria</taxon>
        <taxon>Burkholderiales</taxon>
        <taxon>Burkholderiaceae</taxon>
        <taxon>Polynucleobacter</taxon>
    </lineage>
</organism>
<feature type="transmembrane region" description="Helical" evidence="1">
    <location>
        <begin position="156"/>
        <end position="177"/>
    </location>
</feature>
<dbReference type="RefSeq" id="WP_173955382.1">
    <property type="nucleotide sequence ID" value="NZ_CP028942.1"/>
</dbReference>
<sequence>MFFELFSLCIEACTTVLVAACLLRFYLHYLKINFSPTSGNPFGHLLYALTNWLIGPLGKIIPYGARIDIKSLAASYLLVLTKVLLLQALSNAKSPDVQILVIALFDLLDLALSGLIGLLLVYVIFSWIQTYSPTQELFSEMVEPLLRPLRKISPKISGLDLSALILMLLIQMSKVILGHLQMALLA</sequence>
<name>A0A6M9PYD2_9BURK</name>
<keyword evidence="1" id="KW-0472">Membrane</keyword>
<proteinExistence type="predicted"/>
<protein>
    <recommendedName>
        <fullName evidence="4">YggT family protein</fullName>
    </recommendedName>
</protein>
<evidence type="ECO:0008006" key="4">
    <source>
        <dbReference type="Google" id="ProtNLM"/>
    </source>
</evidence>
<evidence type="ECO:0000313" key="3">
    <source>
        <dbReference type="Proteomes" id="UP000503312"/>
    </source>
</evidence>
<keyword evidence="3" id="KW-1185">Reference proteome</keyword>
<dbReference type="InterPro" id="IPR003425">
    <property type="entry name" value="CCB3/YggT"/>
</dbReference>
<dbReference type="AlphaFoldDB" id="A0A6M9PYD2"/>
<feature type="transmembrane region" description="Helical" evidence="1">
    <location>
        <begin position="110"/>
        <end position="128"/>
    </location>
</feature>
<dbReference type="KEGG" id="ptrp:DCO17_03250"/>
<accession>A0A6M9PYD2</accession>
<evidence type="ECO:0000313" key="2">
    <source>
        <dbReference type="EMBL" id="QKM64338.1"/>
    </source>
</evidence>
<dbReference type="Proteomes" id="UP000503312">
    <property type="component" value="Chromosome"/>
</dbReference>
<feature type="transmembrane region" description="Helical" evidence="1">
    <location>
        <begin position="73"/>
        <end position="90"/>
    </location>
</feature>
<dbReference type="EMBL" id="CP028942">
    <property type="protein sequence ID" value="QKM64338.1"/>
    <property type="molecule type" value="Genomic_DNA"/>
</dbReference>
<reference evidence="2 3" key="1">
    <citation type="submission" date="2018-04" db="EMBL/GenBank/DDBJ databases">
        <title>Polynucleobacter sp. UH21B genome.</title>
        <authorList>
            <person name="Hahn M.W."/>
        </authorList>
    </citation>
    <scope>NUCLEOTIDE SEQUENCE [LARGE SCALE GENOMIC DNA]</scope>
    <source>
        <strain evidence="2 3">MWH-UH21B</strain>
    </source>
</reference>
<dbReference type="GO" id="GO:0016020">
    <property type="term" value="C:membrane"/>
    <property type="evidence" value="ECO:0007669"/>
    <property type="project" value="InterPro"/>
</dbReference>
<keyword evidence="1" id="KW-0812">Transmembrane</keyword>
<feature type="transmembrane region" description="Helical" evidence="1">
    <location>
        <begin position="5"/>
        <end position="27"/>
    </location>
</feature>
<gene>
    <name evidence="2" type="ORF">DCO17_03250</name>
</gene>
<evidence type="ECO:0000256" key="1">
    <source>
        <dbReference type="SAM" id="Phobius"/>
    </source>
</evidence>
<dbReference type="Pfam" id="PF02325">
    <property type="entry name" value="CCB3_YggT"/>
    <property type="match status" value="2"/>
</dbReference>